<proteinExistence type="predicted"/>
<dbReference type="Proteomes" id="UP001066276">
    <property type="component" value="Chromosome 3_1"/>
</dbReference>
<feature type="compositionally biased region" description="Basic and acidic residues" evidence="1">
    <location>
        <begin position="57"/>
        <end position="72"/>
    </location>
</feature>
<dbReference type="EMBL" id="JANPWB010000005">
    <property type="protein sequence ID" value="KAJ1184423.1"/>
    <property type="molecule type" value="Genomic_DNA"/>
</dbReference>
<organism evidence="2 3">
    <name type="scientific">Pleurodeles waltl</name>
    <name type="common">Iberian ribbed newt</name>
    <dbReference type="NCBI Taxonomy" id="8319"/>
    <lineage>
        <taxon>Eukaryota</taxon>
        <taxon>Metazoa</taxon>
        <taxon>Chordata</taxon>
        <taxon>Craniata</taxon>
        <taxon>Vertebrata</taxon>
        <taxon>Euteleostomi</taxon>
        <taxon>Amphibia</taxon>
        <taxon>Batrachia</taxon>
        <taxon>Caudata</taxon>
        <taxon>Salamandroidea</taxon>
        <taxon>Salamandridae</taxon>
        <taxon>Pleurodelinae</taxon>
        <taxon>Pleurodeles</taxon>
    </lineage>
</organism>
<keyword evidence="3" id="KW-1185">Reference proteome</keyword>
<evidence type="ECO:0000313" key="2">
    <source>
        <dbReference type="EMBL" id="KAJ1184423.1"/>
    </source>
</evidence>
<sequence length="72" mass="7915">MRGPAVKVSPSVVVQIPQRVNPGGTPPSCKWGAAAGPMETGRSWRPRFGDGSCRLLQEQDRGINTEQRDRKR</sequence>
<comment type="caution">
    <text evidence="2">The sequence shown here is derived from an EMBL/GenBank/DDBJ whole genome shotgun (WGS) entry which is preliminary data.</text>
</comment>
<accession>A0AAV7U6M9</accession>
<gene>
    <name evidence="2" type="ORF">NDU88_001230</name>
</gene>
<name>A0AAV7U6M9_PLEWA</name>
<dbReference type="AlphaFoldDB" id="A0AAV7U6M9"/>
<evidence type="ECO:0000313" key="3">
    <source>
        <dbReference type="Proteomes" id="UP001066276"/>
    </source>
</evidence>
<feature type="region of interest" description="Disordered" evidence="1">
    <location>
        <begin position="17"/>
        <end position="72"/>
    </location>
</feature>
<evidence type="ECO:0000256" key="1">
    <source>
        <dbReference type="SAM" id="MobiDB-lite"/>
    </source>
</evidence>
<protein>
    <submittedName>
        <fullName evidence="2">Uncharacterized protein</fullName>
    </submittedName>
</protein>
<reference evidence="2" key="1">
    <citation type="journal article" date="2022" name="bioRxiv">
        <title>Sequencing and chromosome-scale assembly of the giantPleurodeles waltlgenome.</title>
        <authorList>
            <person name="Brown T."/>
            <person name="Elewa A."/>
            <person name="Iarovenko S."/>
            <person name="Subramanian E."/>
            <person name="Araus A.J."/>
            <person name="Petzold A."/>
            <person name="Susuki M."/>
            <person name="Suzuki K.-i.T."/>
            <person name="Hayashi T."/>
            <person name="Toyoda A."/>
            <person name="Oliveira C."/>
            <person name="Osipova E."/>
            <person name="Leigh N.D."/>
            <person name="Simon A."/>
            <person name="Yun M.H."/>
        </authorList>
    </citation>
    <scope>NUCLEOTIDE SEQUENCE</scope>
    <source>
        <strain evidence="2">20211129_DDA</strain>
        <tissue evidence="2">Liver</tissue>
    </source>
</reference>